<feature type="transmembrane region" description="Helical" evidence="7">
    <location>
        <begin position="170"/>
        <end position="192"/>
    </location>
</feature>
<evidence type="ECO:0000313" key="8">
    <source>
        <dbReference type="EMBL" id="MEK8029965.1"/>
    </source>
</evidence>
<comment type="subcellular location">
    <subcellularLocation>
        <location evidence="1">Cell membrane</location>
        <topology evidence="1">Multi-pass membrane protein</topology>
    </subcellularLocation>
</comment>
<dbReference type="EMBL" id="JBBUTG010000002">
    <property type="protein sequence ID" value="MEK8029965.1"/>
    <property type="molecule type" value="Genomic_DNA"/>
</dbReference>
<feature type="transmembrane region" description="Helical" evidence="7">
    <location>
        <begin position="12"/>
        <end position="42"/>
    </location>
</feature>
<organism evidence="8 9">
    <name type="scientific">Ideonella lacteola</name>
    <dbReference type="NCBI Taxonomy" id="2984193"/>
    <lineage>
        <taxon>Bacteria</taxon>
        <taxon>Pseudomonadati</taxon>
        <taxon>Pseudomonadota</taxon>
        <taxon>Betaproteobacteria</taxon>
        <taxon>Burkholderiales</taxon>
        <taxon>Sphaerotilaceae</taxon>
        <taxon>Ideonella</taxon>
    </lineage>
</organism>
<dbReference type="PANTHER" id="PTHR30587:SF2">
    <property type="entry name" value="SURFACE PRESENTATION OF ANTIGENS PROTEIN SPAP"/>
    <property type="match status" value="1"/>
</dbReference>
<feature type="transmembrane region" description="Helical" evidence="7">
    <location>
        <begin position="54"/>
        <end position="73"/>
    </location>
</feature>
<keyword evidence="9" id="KW-1185">Reference proteome</keyword>
<keyword evidence="5 7" id="KW-1133">Transmembrane helix</keyword>
<comment type="similarity">
    <text evidence="2 7">Belongs to the FliP/MopC/SpaP family.</text>
</comment>
<evidence type="ECO:0000256" key="2">
    <source>
        <dbReference type="ARBA" id="ARBA00006257"/>
    </source>
</evidence>
<dbReference type="RefSeq" id="WP_341424328.1">
    <property type="nucleotide sequence ID" value="NZ_JBBUTG010000002.1"/>
</dbReference>
<keyword evidence="4 7" id="KW-0812">Transmembrane</keyword>
<accession>A0ABU9BJ18</accession>
<dbReference type="InterPro" id="IPR005773">
    <property type="entry name" value="T3SS_YscR-like"/>
</dbReference>
<dbReference type="NCBIfam" id="TIGR01102">
    <property type="entry name" value="yscR"/>
    <property type="match status" value="1"/>
</dbReference>
<dbReference type="Proteomes" id="UP001371218">
    <property type="component" value="Unassembled WGS sequence"/>
</dbReference>
<reference evidence="8 9" key="1">
    <citation type="submission" date="2024-04" db="EMBL/GenBank/DDBJ databases">
        <title>Novel species of the genus Ideonella isolated from streams.</title>
        <authorList>
            <person name="Lu H."/>
        </authorList>
    </citation>
    <scope>NUCLEOTIDE SEQUENCE [LARGE SCALE GENOMIC DNA]</scope>
    <source>
        <strain evidence="8 9">DXS29W</strain>
    </source>
</reference>
<keyword evidence="3 7" id="KW-1003">Cell membrane</keyword>
<evidence type="ECO:0000256" key="1">
    <source>
        <dbReference type="ARBA" id="ARBA00004651"/>
    </source>
</evidence>
<dbReference type="InterPro" id="IPR005838">
    <property type="entry name" value="T3SS_IM_P"/>
</dbReference>
<protein>
    <submittedName>
        <fullName evidence="8">Type III secretion system export apparatus subunit SctR</fullName>
    </submittedName>
</protein>
<evidence type="ECO:0000256" key="5">
    <source>
        <dbReference type="ARBA" id="ARBA00022989"/>
    </source>
</evidence>
<proteinExistence type="inferred from homology"/>
<name>A0ABU9BJ18_9BURK</name>
<evidence type="ECO:0000256" key="6">
    <source>
        <dbReference type="ARBA" id="ARBA00023136"/>
    </source>
</evidence>
<evidence type="ECO:0000313" key="9">
    <source>
        <dbReference type="Proteomes" id="UP001371218"/>
    </source>
</evidence>
<sequence length="227" mass="24438">MIPTAPTDLLSLALAFALMSLVPLIVVTTTSFMKISLVLLVLRNALGVQQVPPTLAIYGIALSMTVFVMAPTLQAVGKEVSTLTAGYGTNVTTSTGNSSSSLIERARAAAEPMRKFMDRFAGAAQKDAMLANAKRLWPADMAKEAKPTDFLILLPAFVISELQAGYEIGFLIYIPFVVIDLLISNLLMALGMQQVSPQTISIPLKLLLFVMVDGWGRLLNALAMTYQ</sequence>
<evidence type="ECO:0000256" key="7">
    <source>
        <dbReference type="RuleBase" id="RU362070"/>
    </source>
</evidence>
<keyword evidence="6 7" id="KW-0472">Membrane</keyword>
<evidence type="ECO:0000256" key="3">
    <source>
        <dbReference type="ARBA" id="ARBA00022475"/>
    </source>
</evidence>
<comment type="caution">
    <text evidence="8">The sequence shown here is derived from an EMBL/GenBank/DDBJ whole genome shotgun (WGS) entry which is preliminary data.</text>
</comment>
<gene>
    <name evidence="8" type="primary">sctR</name>
    <name evidence="8" type="ORF">AACH06_03945</name>
</gene>
<dbReference type="PRINTS" id="PR01302">
    <property type="entry name" value="TYPE3IMPPROT"/>
</dbReference>
<comment type="caution">
    <text evidence="7">Lacks conserved residue(s) required for the propagation of feature annotation.</text>
</comment>
<dbReference type="PROSITE" id="PS01061">
    <property type="entry name" value="FLIP_2"/>
    <property type="match status" value="1"/>
</dbReference>
<evidence type="ECO:0000256" key="4">
    <source>
        <dbReference type="ARBA" id="ARBA00022692"/>
    </source>
</evidence>
<dbReference type="NCBIfam" id="NF009438">
    <property type="entry name" value="PRK12797.1"/>
    <property type="match status" value="1"/>
</dbReference>
<dbReference type="Pfam" id="PF00813">
    <property type="entry name" value="FliP"/>
    <property type="match status" value="1"/>
</dbReference>
<dbReference type="PANTHER" id="PTHR30587">
    <property type="entry name" value="FLAGELLAR BIOSYNTHETIC PROTEIN FLIP"/>
    <property type="match status" value="1"/>
</dbReference>